<evidence type="ECO:0000313" key="2">
    <source>
        <dbReference type="EMBL" id="SPF32288.1"/>
    </source>
</evidence>
<organism evidence="2 3">
    <name type="scientific">Candidatus Sulfotelmatobacter kueseliae</name>
    <dbReference type="NCBI Taxonomy" id="2042962"/>
    <lineage>
        <taxon>Bacteria</taxon>
        <taxon>Pseudomonadati</taxon>
        <taxon>Acidobacteriota</taxon>
        <taxon>Terriglobia</taxon>
        <taxon>Terriglobales</taxon>
        <taxon>Candidatus Korobacteraceae</taxon>
        <taxon>Candidatus Sulfotelmatobacter</taxon>
    </lineage>
</organism>
<dbReference type="Proteomes" id="UP000238701">
    <property type="component" value="Unassembled WGS sequence"/>
</dbReference>
<dbReference type="AlphaFoldDB" id="A0A2U3JY60"/>
<sequence length="634" mass="69586">MASAALFLDPFLGARMFLTSQVRQAPTYPFRRGLPFARVVSTVRTCVLFFSGILLCAGVVRAQSQAPQPAPAPTPTPAAQSPADTNSPELNSRDERPTFKVNVRLVLVRVVARDAKGHAIGTLHKEDFQVFDNRKPQVITQFSVEQPGEQLAMESKNRQPNPGEAPADQAKIPAVPERYVAFVFDDVHLKFPDLASVRTAADRHLAALQPTDRAAIFSTSGQTTLDFTDDRTQLHKTLDRLTPRPVARSPIAECPDVSYYMADLIQNKNDPQAISVATQDAVNCAFNGDQRQLQAAQQMALAAASQALAVGDHESRLALGVLKDIVRRISVMPGQRSIVLVSPGFLTPQLQFEYIEIIDRALRSQIIINALDARGLYTIDSAGDIANPPAVAAPSASFVSANKLQYQIASASTDADIMAVLADGTGGTFFHNNNDMDEGFRQVSAMPEYHYVLAFTPQNLKLDGSFHSLKVTLKNPEKLTLQARRGYYAPTHAADASEQAKQEIEDAIFSQEEMHDLPVELHTQFFRSTDGDAKLTVLAHVDVRRLHFRKVEGRNRNDLTVASALFDRNGNFVQGSEKILEMRLKDETLQSKLGSGITLKASFEVKRGSYLVRLVVRDTEGQLMSAENGAVEIP</sequence>
<protein>
    <recommendedName>
        <fullName evidence="4">VWA domain-containing protein</fullName>
    </recommendedName>
</protein>
<gene>
    <name evidence="2" type="ORF">SBA1_1040056</name>
</gene>
<feature type="region of interest" description="Disordered" evidence="1">
    <location>
        <begin position="66"/>
        <end position="95"/>
    </location>
</feature>
<evidence type="ECO:0000313" key="3">
    <source>
        <dbReference type="Proteomes" id="UP000238701"/>
    </source>
</evidence>
<name>A0A2U3JY60_9BACT</name>
<dbReference type="InterPro" id="IPR017802">
    <property type="entry name" value="VWFA-rel_acidobac-type"/>
</dbReference>
<dbReference type="NCBIfam" id="TIGR03436">
    <property type="entry name" value="acidobact_VWFA"/>
    <property type="match status" value="1"/>
</dbReference>
<evidence type="ECO:0008006" key="4">
    <source>
        <dbReference type="Google" id="ProtNLM"/>
    </source>
</evidence>
<accession>A0A2U3JY60</accession>
<proteinExistence type="predicted"/>
<dbReference type="EMBL" id="OMOD01000007">
    <property type="protein sequence ID" value="SPF32288.1"/>
    <property type="molecule type" value="Genomic_DNA"/>
</dbReference>
<reference evidence="3" key="1">
    <citation type="submission" date="2018-02" db="EMBL/GenBank/DDBJ databases">
        <authorList>
            <person name="Hausmann B."/>
        </authorList>
    </citation>
    <scope>NUCLEOTIDE SEQUENCE [LARGE SCALE GENOMIC DNA]</scope>
    <source>
        <strain evidence="3">Peat soil MAG SbA1</strain>
    </source>
</reference>
<evidence type="ECO:0000256" key="1">
    <source>
        <dbReference type="SAM" id="MobiDB-lite"/>
    </source>
</evidence>